<organism evidence="5 7">
    <name type="scientific">Bursaphelenchus xylophilus</name>
    <name type="common">Pinewood nematode worm</name>
    <name type="synonym">Aphelenchoides xylophilus</name>
    <dbReference type="NCBI Taxonomy" id="6326"/>
    <lineage>
        <taxon>Eukaryota</taxon>
        <taxon>Metazoa</taxon>
        <taxon>Ecdysozoa</taxon>
        <taxon>Nematoda</taxon>
        <taxon>Chromadorea</taxon>
        <taxon>Rhabditida</taxon>
        <taxon>Tylenchina</taxon>
        <taxon>Tylenchomorpha</taxon>
        <taxon>Aphelenchoidea</taxon>
        <taxon>Aphelenchoididae</taxon>
        <taxon>Bursaphelenchus</taxon>
    </lineage>
</organism>
<dbReference type="Proteomes" id="UP000095284">
    <property type="component" value="Unplaced"/>
</dbReference>
<dbReference type="Proteomes" id="UP000582659">
    <property type="component" value="Unassembled WGS sequence"/>
</dbReference>
<feature type="compositionally biased region" description="Low complexity" evidence="1">
    <location>
        <begin position="127"/>
        <end position="162"/>
    </location>
</feature>
<feature type="compositionally biased region" description="Low complexity" evidence="1">
    <location>
        <begin position="78"/>
        <end position="119"/>
    </location>
</feature>
<evidence type="ECO:0000256" key="2">
    <source>
        <dbReference type="SAM" id="SignalP"/>
    </source>
</evidence>
<reference evidence="7" key="1">
    <citation type="submission" date="2016-11" db="UniProtKB">
        <authorList>
            <consortium name="WormBaseParasite"/>
        </authorList>
    </citation>
    <scope>IDENTIFICATION</scope>
</reference>
<keyword evidence="2" id="KW-0732">Signal</keyword>
<keyword evidence="6" id="KW-1185">Reference proteome</keyword>
<feature type="signal peptide" evidence="2">
    <location>
        <begin position="1"/>
        <end position="23"/>
    </location>
</feature>
<reference evidence="4" key="2">
    <citation type="submission" date="2020-08" db="EMBL/GenBank/DDBJ databases">
        <authorList>
            <person name="Kikuchi T."/>
        </authorList>
    </citation>
    <scope>NUCLEOTIDE SEQUENCE</scope>
    <source>
        <strain evidence="3">Ka4C1</strain>
    </source>
</reference>
<proteinExistence type="predicted"/>
<feature type="chain" id="PRO_5036022105" evidence="2">
    <location>
        <begin position="24"/>
        <end position="176"/>
    </location>
</feature>
<protein>
    <submittedName>
        <fullName evidence="3">(pine wood nematode) hypothetical protein</fullName>
    </submittedName>
</protein>
<accession>A0A1I7SB25</accession>
<evidence type="ECO:0000313" key="5">
    <source>
        <dbReference type="Proteomes" id="UP000095284"/>
    </source>
</evidence>
<feature type="compositionally biased region" description="Polar residues" evidence="1">
    <location>
        <begin position="163"/>
        <end position="176"/>
    </location>
</feature>
<evidence type="ECO:0000313" key="7">
    <source>
        <dbReference type="WBParaSite" id="BXY_1022200.1"/>
    </source>
</evidence>
<sequence>MGSVRLCSVLLLFNFSCLENVRGQGAVNCYSLPCITNDECAKSGCGCRQGDSLVCAPFRYCTCMANLNLLPPPPQQAPPASTAAPVPTGAAVAQPQPSAGPAPSGAPASGAPPSSGTSANPLANSNVPKPSGAPASSAAPSPVSGVPQASVGSVSTGASTTGPSLSGSNQTQPPVG</sequence>
<evidence type="ECO:0000313" key="3">
    <source>
        <dbReference type="EMBL" id="CAD5235367.1"/>
    </source>
</evidence>
<dbReference type="EMBL" id="CAJFCV020000006">
    <property type="protein sequence ID" value="CAG9131703.1"/>
    <property type="molecule type" value="Genomic_DNA"/>
</dbReference>
<dbReference type="Proteomes" id="UP000659654">
    <property type="component" value="Unassembled WGS sequence"/>
</dbReference>
<evidence type="ECO:0000313" key="6">
    <source>
        <dbReference type="Proteomes" id="UP000659654"/>
    </source>
</evidence>
<evidence type="ECO:0000256" key="1">
    <source>
        <dbReference type="SAM" id="MobiDB-lite"/>
    </source>
</evidence>
<dbReference type="EMBL" id="CAJFDI010000006">
    <property type="protein sequence ID" value="CAD5235367.1"/>
    <property type="molecule type" value="Genomic_DNA"/>
</dbReference>
<dbReference type="AlphaFoldDB" id="A0A1I7SB25"/>
<name>A0A1I7SB25_BURXY</name>
<dbReference type="WBParaSite" id="BXY_1022200.1">
    <property type="protein sequence ID" value="BXY_1022200.1"/>
    <property type="gene ID" value="BXY_1022200"/>
</dbReference>
<evidence type="ECO:0000313" key="4">
    <source>
        <dbReference type="EMBL" id="CAG9131703.1"/>
    </source>
</evidence>
<feature type="region of interest" description="Disordered" evidence="1">
    <location>
        <begin position="73"/>
        <end position="176"/>
    </location>
</feature>
<gene>
    <name evidence="3" type="ORF">BXYJ_LOCUS15458</name>
</gene>